<dbReference type="GO" id="GO:0008483">
    <property type="term" value="F:transaminase activity"/>
    <property type="evidence" value="ECO:0007669"/>
    <property type="project" value="UniProtKB-KW"/>
</dbReference>
<dbReference type="Pfam" id="PF22580">
    <property type="entry name" value="KYNU_C"/>
    <property type="match status" value="1"/>
</dbReference>
<dbReference type="InterPro" id="IPR015422">
    <property type="entry name" value="PyrdxlP-dep_Trfase_small"/>
</dbReference>
<dbReference type="Gene3D" id="3.40.640.10">
    <property type="entry name" value="Type I PLP-dependent aspartate aminotransferase-like (Major domain)"/>
    <property type="match status" value="1"/>
</dbReference>
<evidence type="ECO:0000256" key="3">
    <source>
        <dbReference type="ARBA" id="ARBA00022898"/>
    </source>
</evidence>
<dbReference type="SUPFAM" id="SSF53383">
    <property type="entry name" value="PLP-dependent transferases"/>
    <property type="match status" value="1"/>
</dbReference>
<keyword evidence="1" id="KW-0662">Pyridine nucleotide biosynthesis</keyword>
<reference evidence="5 6" key="1">
    <citation type="submission" date="2018-11" db="EMBL/GenBank/DDBJ databases">
        <title>Saccharopolyspora rhizosphaerae sp. nov., an actinomycete isolated from rhizosphere soil in Thailand.</title>
        <authorList>
            <person name="Intra B."/>
            <person name="Euanorasetr J."/>
            <person name="Take A."/>
            <person name="Inahashi Y."/>
            <person name="Mori M."/>
            <person name="Panbangred W."/>
            <person name="Matsumoto A."/>
        </authorList>
    </citation>
    <scope>NUCLEOTIDE SEQUENCE [LARGE SCALE GENOMIC DNA]</scope>
    <source>
        <strain evidence="5 6">H219</strain>
    </source>
</reference>
<keyword evidence="3" id="KW-0663">Pyridoxal phosphate</keyword>
<evidence type="ECO:0000259" key="4">
    <source>
        <dbReference type="Pfam" id="PF00266"/>
    </source>
</evidence>
<dbReference type="Proteomes" id="UP000274515">
    <property type="component" value="Unassembled WGS sequence"/>
</dbReference>
<organism evidence="5 6">
    <name type="scientific">Saccharopolyspora rhizosphaerae</name>
    <dbReference type="NCBI Taxonomy" id="2492662"/>
    <lineage>
        <taxon>Bacteria</taxon>
        <taxon>Bacillati</taxon>
        <taxon>Actinomycetota</taxon>
        <taxon>Actinomycetes</taxon>
        <taxon>Pseudonocardiales</taxon>
        <taxon>Pseudonocardiaceae</taxon>
        <taxon>Saccharopolyspora</taxon>
    </lineage>
</organism>
<dbReference type="GO" id="GO:0043420">
    <property type="term" value="P:anthranilate metabolic process"/>
    <property type="evidence" value="ECO:0007669"/>
    <property type="project" value="TreeGrafter"/>
</dbReference>
<dbReference type="InterPro" id="IPR015424">
    <property type="entry name" value="PyrdxlP-dep_Trfase"/>
</dbReference>
<dbReference type="InterPro" id="IPR010111">
    <property type="entry name" value="Kynureninase"/>
</dbReference>
<name>A0A426JQ36_9PSEU</name>
<dbReference type="PANTHER" id="PTHR14084:SF0">
    <property type="entry name" value="KYNURENINASE"/>
    <property type="match status" value="1"/>
</dbReference>
<protein>
    <submittedName>
        <fullName evidence="5">Aminotransferase class V-fold PLP-dependent enzyme</fullName>
    </submittedName>
</protein>
<dbReference type="GO" id="GO:0005737">
    <property type="term" value="C:cytoplasm"/>
    <property type="evidence" value="ECO:0007669"/>
    <property type="project" value="InterPro"/>
</dbReference>
<evidence type="ECO:0000313" key="5">
    <source>
        <dbReference type="EMBL" id="RRO15197.1"/>
    </source>
</evidence>
<dbReference type="GO" id="GO:0030170">
    <property type="term" value="F:pyridoxal phosphate binding"/>
    <property type="evidence" value="ECO:0007669"/>
    <property type="project" value="InterPro"/>
</dbReference>
<dbReference type="GO" id="GO:0019441">
    <property type="term" value="P:L-tryptophan catabolic process to kynurenine"/>
    <property type="evidence" value="ECO:0007669"/>
    <property type="project" value="TreeGrafter"/>
</dbReference>
<comment type="caution">
    <text evidence="5">The sequence shown here is derived from an EMBL/GenBank/DDBJ whole genome shotgun (WGS) entry which is preliminary data.</text>
</comment>
<dbReference type="GO" id="GO:0030429">
    <property type="term" value="F:kynureninase activity"/>
    <property type="evidence" value="ECO:0007669"/>
    <property type="project" value="InterPro"/>
</dbReference>
<dbReference type="InterPro" id="IPR000192">
    <property type="entry name" value="Aminotrans_V_dom"/>
</dbReference>
<dbReference type="Gene3D" id="3.90.1150.10">
    <property type="entry name" value="Aspartate Aminotransferase, domain 1"/>
    <property type="match status" value="1"/>
</dbReference>
<keyword evidence="5" id="KW-0808">Transferase</keyword>
<evidence type="ECO:0000256" key="2">
    <source>
        <dbReference type="ARBA" id="ARBA00022801"/>
    </source>
</evidence>
<evidence type="ECO:0000313" key="6">
    <source>
        <dbReference type="Proteomes" id="UP000274515"/>
    </source>
</evidence>
<gene>
    <name evidence="5" type="ORF">EIL87_17650</name>
</gene>
<feature type="domain" description="Aminotransferase class V" evidence="4">
    <location>
        <begin position="159"/>
        <end position="226"/>
    </location>
</feature>
<keyword evidence="2" id="KW-0378">Hydrolase</keyword>
<proteinExistence type="predicted"/>
<dbReference type="OrthoDB" id="9812626at2"/>
<accession>A0A426JQ36</accession>
<sequence>MWTSTKTTAEALDDADVLAGLRLRYDLVPGVIRMDGHSGGPMPRTSPARLRRFVQHRWEPRSGRASGESEWRREARLAAGALAPLVGASAGELTVAESTSINLFKALVAAAKLRPGRPVLAVGRDCFATDRCLAQSAADHLGGRLQLIDGVEGLAALPVDEVAVVALSHVDLRSGVVRDASAITSEIHRGGALTLWDLSHSAGALDVDLRGWNADFAIGCGHKYLGGSPTAPSFGFVAERHLEHSPTGVLRHPLAEGFAGPAATLAATELRDVLAILDGVPASALAAKTTGLVELFLERIDEFCPEVAVEVRTPDAQRRAQVCIRHDHAQRIADLLSDRSVLVEYAEPDLVRFNFAPAWLSHVDVWHAAERLHATLHEIHGSAERAADHR</sequence>
<dbReference type="PANTHER" id="PTHR14084">
    <property type="entry name" value="KYNURENINASE"/>
    <property type="match status" value="1"/>
</dbReference>
<keyword evidence="5" id="KW-0032">Aminotransferase</keyword>
<dbReference type="EMBL" id="RSAA01000016">
    <property type="protein sequence ID" value="RRO15197.1"/>
    <property type="molecule type" value="Genomic_DNA"/>
</dbReference>
<dbReference type="GO" id="GO:0009435">
    <property type="term" value="P:NAD+ biosynthetic process"/>
    <property type="evidence" value="ECO:0007669"/>
    <property type="project" value="InterPro"/>
</dbReference>
<keyword evidence="6" id="KW-1185">Reference proteome</keyword>
<evidence type="ECO:0000256" key="1">
    <source>
        <dbReference type="ARBA" id="ARBA00022642"/>
    </source>
</evidence>
<dbReference type="AlphaFoldDB" id="A0A426JQ36"/>
<dbReference type="InterPro" id="IPR015421">
    <property type="entry name" value="PyrdxlP-dep_Trfase_major"/>
</dbReference>
<dbReference type="Pfam" id="PF00266">
    <property type="entry name" value="Aminotran_5"/>
    <property type="match status" value="1"/>
</dbReference>